<protein>
    <submittedName>
        <fullName evidence="2">Uncharacterized protein</fullName>
    </submittedName>
</protein>
<reference evidence="2" key="1">
    <citation type="submission" date="2023-06" db="EMBL/GenBank/DDBJ databases">
        <title>Male Hemibagrus guttatus genome.</title>
        <authorList>
            <person name="Bian C."/>
        </authorList>
    </citation>
    <scope>NUCLEOTIDE SEQUENCE</scope>
    <source>
        <strain evidence="2">Male_cb2023</strain>
        <tissue evidence="2">Muscle</tissue>
    </source>
</reference>
<evidence type="ECO:0000313" key="3">
    <source>
        <dbReference type="Proteomes" id="UP001274896"/>
    </source>
</evidence>
<dbReference type="Proteomes" id="UP001274896">
    <property type="component" value="Unassembled WGS sequence"/>
</dbReference>
<feature type="transmembrane region" description="Helical" evidence="1">
    <location>
        <begin position="89"/>
        <end position="114"/>
    </location>
</feature>
<feature type="transmembrane region" description="Helical" evidence="1">
    <location>
        <begin position="66"/>
        <end position="83"/>
    </location>
</feature>
<evidence type="ECO:0000256" key="1">
    <source>
        <dbReference type="SAM" id="Phobius"/>
    </source>
</evidence>
<keyword evidence="3" id="KW-1185">Reference proteome</keyword>
<sequence>MLRVSSTVRHTSVEMLASNKHASESTCPYAVEEITECEMCLCVYVCISVCVYVCISVYVCVSVYRCVYVCISVCVYVCISVWRLTVAKGVYVCVCMCLYVSVCVCVCMCVYVSVCVSDRLVRTTTWQMFYAGFPS</sequence>
<feature type="transmembrane region" description="Helical" evidence="1">
    <location>
        <begin position="41"/>
        <end position="61"/>
    </location>
</feature>
<keyword evidence="1" id="KW-1133">Transmembrane helix</keyword>
<evidence type="ECO:0000313" key="2">
    <source>
        <dbReference type="EMBL" id="KAK3557668.1"/>
    </source>
</evidence>
<dbReference type="EMBL" id="JAUCMX010000001">
    <property type="protein sequence ID" value="KAK3557668.1"/>
    <property type="molecule type" value="Genomic_DNA"/>
</dbReference>
<dbReference type="AlphaFoldDB" id="A0AAE0RKG3"/>
<accession>A0AAE0RKG3</accession>
<keyword evidence="1" id="KW-0472">Membrane</keyword>
<name>A0AAE0RKG3_9TELE</name>
<proteinExistence type="predicted"/>
<keyword evidence="1" id="KW-0812">Transmembrane</keyword>
<organism evidence="2 3">
    <name type="scientific">Hemibagrus guttatus</name>
    <dbReference type="NCBI Taxonomy" id="175788"/>
    <lineage>
        <taxon>Eukaryota</taxon>
        <taxon>Metazoa</taxon>
        <taxon>Chordata</taxon>
        <taxon>Craniata</taxon>
        <taxon>Vertebrata</taxon>
        <taxon>Euteleostomi</taxon>
        <taxon>Actinopterygii</taxon>
        <taxon>Neopterygii</taxon>
        <taxon>Teleostei</taxon>
        <taxon>Ostariophysi</taxon>
        <taxon>Siluriformes</taxon>
        <taxon>Bagridae</taxon>
        <taxon>Hemibagrus</taxon>
    </lineage>
</organism>
<comment type="caution">
    <text evidence="2">The sequence shown here is derived from an EMBL/GenBank/DDBJ whole genome shotgun (WGS) entry which is preliminary data.</text>
</comment>
<gene>
    <name evidence="2" type="ORF">QTP70_032927</name>
</gene>